<keyword evidence="4 7" id="KW-1133">Transmembrane helix</keyword>
<name>A0A919JFB9_9ACTN</name>
<dbReference type="Proteomes" id="UP000647172">
    <property type="component" value="Unassembled WGS sequence"/>
</dbReference>
<gene>
    <name evidence="9" type="ORF">Ani05nite_20310</name>
</gene>
<feature type="transmembrane region" description="Helical" evidence="7">
    <location>
        <begin position="207"/>
        <end position="227"/>
    </location>
</feature>
<dbReference type="AlphaFoldDB" id="A0A919JFB9"/>
<feature type="transmembrane region" description="Helical" evidence="7">
    <location>
        <begin position="233"/>
        <end position="251"/>
    </location>
</feature>
<feature type="transmembrane region" description="Helical" evidence="7">
    <location>
        <begin position="648"/>
        <end position="672"/>
    </location>
</feature>
<dbReference type="SUPFAM" id="SSF82866">
    <property type="entry name" value="Multidrug efflux transporter AcrB transmembrane domain"/>
    <property type="match status" value="2"/>
</dbReference>
<feature type="transmembrane region" description="Helical" evidence="7">
    <location>
        <begin position="684"/>
        <end position="714"/>
    </location>
</feature>
<comment type="caution">
    <text evidence="9">The sequence shown here is derived from an EMBL/GenBank/DDBJ whole genome shotgun (WGS) entry which is preliminary data.</text>
</comment>
<dbReference type="Gene3D" id="1.20.1640.10">
    <property type="entry name" value="Multidrug efflux transporter AcrB transmembrane domain"/>
    <property type="match status" value="2"/>
</dbReference>
<keyword evidence="2" id="KW-1003">Cell membrane</keyword>
<feature type="transmembrane region" description="Helical" evidence="7">
    <location>
        <begin position="539"/>
        <end position="558"/>
    </location>
</feature>
<feature type="transmembrane region" description="Helical" evidence="7">
    <location>
        <begin position="603"/>
        <end position="627"/>
    </location>
</feature>
<feature type="transmembrane region" description="Helical" evidence="7">
    <location>
        <begin position="379"/>
        <end position="398"/>
    </location>
</feature>
<reference evidence="9" key="1">
    <citation type="submission" date="2021-01" db="EMBL/GenBank/DDBJ databases">
        <title>Whole genome shotgun sequence of Actinoplanes nipponensis NBRC 14063.</title>
        <authorList>
            <person name="Komaki H."/>
            <person name="Tamura T."/>
        </authorList>
    </citation>
    <scope>NUCLEOTIDE SEQUENCE</scope>
    <source>
        <strain evidence="9">NBRC 14063</strain>
    </source>
</reference>
<accession>A0A919JFB9</accession>
<evidence type="ECO:0000313" key="9">
    <source>
        <dbReference type="EMBL" id="GIE48497.1"/>
    </source>
</evidence>
<keyword evidence="3 7" id="KW-0812">Transmembrane</keyword>
<feature type="region of interest" description="Disordered" evidence="6">
    <location>
        <begin position="725"/>
        <end position="748"/>
    </location>
</feature>
<feature type="domain" description="Membrane transport protein MMPL" evidence="8">
    <location>
        <begin position="69"/>
        <end position="377"/>
    </location>
</feature>
<dbReference type="EMBL" id="BOMQ01000026">
    <property type="protein sequence ID" value="GIE48497.1"/>
    <property type="molecule type" value="Genomic_DNA"/>
</dbReference>
<comment type="subcellular location">
    <subcellularLocation>
        <location evidence="1">Cell membrane</location>
        <topology evidence="1">Multi-pass membrane protein</topology>
    </subcellularLocation>
</comment>
<keyword evidence="10" id="KW-1185">Reference proteome</keyword>
<dbReference type="PANTHER" id="PTHR33406">
    <property type="entry name" value="MEMBRANE PROTEIN MJ1562-RELATED"/>
    <property type="match status" value="1"/>
</dbReference>
<dbReference type="RefSeq" id="WP_203767131.1">
    <property type="nucleotide sequence ID" value="NZ_BAAAYJ010000043.1"/>
</dbReference>
<feature type="transmembrane region" description="Helical" evidence="7">
    <location>
        <begin position="182"/>
        <end position="200"/>
    </location>
</feature>
<evidence type="ECO:0000256" key="7">
    <source>
        <dbReference type="SAM" id="Phobius"/>
    </source>
</evidence>
<keyword evidence="5 7" id="KW-0472">Membrane</keyword>
<sequence>MNKRPVTVRVARWSAEHPWRAVALWVVFVAVCFIGGNAAGLQEATAEDQSVGESGRAGVMIEEGRFPDEPAVDNVLITSRSGPLDQAAAGAAATAAATELRSVPGVARVGEPVKATDGSALLLPITMSGDPETAADRVEPLRAATARVQERNPALQVEQVGGPSINKALDDTLGADFKRAELLSLPVTLAILIIAFGALIAAGIPVLLALSSVAAAIGLSTLASHLVPANDSTSSVILLIGMAVGIDYSLFYVRREREERARGRGHVDAVEIAAETSGHAVVVSGTAVVIAMAGLFLAQDAIFSSLAVGSILVVAVAVIGSLTVLPALLAKLGRWVDRPRVPLLWRLTARRTSPDGSVQPSRFWSTVLRPALRRPLPTLLISAGLLLALAAPALGMQLKFPGTEDLPRTTPAMQAYDRLAAAYPSNGTTHLVAVQAPAGQAAAVKAALTRLAASTEGDRLFAAPEQTGPDLEVSPDGRVSVLSLATPFSSRSDEAVQSLHRLRENLVPAALGGLDGVSYAVGGAVADSEDYAAHVWQKLPVVVGFVLLLTFLVMAWTFRSVVVALTSIALNLLSAGAAYGLLVLVFQHTWAEGVLGFTSMGAIVTWLPLFLFVVLFGLSMDYHVFVVSRIREAVLRGVPNREAVAEGITGSAGVVTSAAIVMVAVFSIFATLSTIDMKQLGVGLAAAILIDATLIRAVVLPSLMTLLGPANWWAPRLLRGRGRHAAGGPVAGDPAPHDDQAPELIGAR</sequence>
<evidence type="ECO:0000259" key="8">
    <source>
        <dbReference type="Pfam" id="PF03176"/>
    </source>
</evidence>
<evidence type="ECO:0000256" key="2">
    <source>
        <dbReference type="ARBA" id="ARBA00022475"/>
    </source>
</evidence>
<dbReference type="InterPro" id="IPR004869">
    <property type="entry name" value="MMPL_dom"/>
</dbReference>
<proteinExistence type="predicted"/>
<dbReference type="PANTHER" id="PTHR33406:SF13">
    <property type="entry name" value="MEMBRANE PROTEIN YDFJ"/>
    <property type="match status" value="1"/>
</dbReference>
<dbReference type="GO" id="GO:0005886">
    <property type="term" value="C:plasma membrane"/>
    <property type="evidence" value="ECO:0007669"/>
    <property type="project" value="UniProtKB-SubCell"/>
</dbReference>
<evidence type="ECO:0000256" key="1">
    <source>
        <dbReference type="ARBA" id="ARBA00004651"/>
    </source>
</evidence>
<evidence type="ECO:0000256" key="3">
    <source>
        <dbReference type="ARBA" id="ARBA00022692"/>
    </source>
</evidence>
<evidence type="ECO:0000256" key="5">
    <source>
        <dbReference type="ARBA" id="ARBA00023136"/>
    </source>
</evidence>
<feature type="transmembrane region" description="Helical" evidence="7">
    <location>
        <begin position="570"/>
        <end position="591"/>
    </location>
</feature>
<evidence type="ECO:0000256" key="4">
    <source>
        <dbReference type="ARBA" id="ARBA00022989"/>
    </source>
</evidence>
<protein>
    <submittedName>
        <fullName evidence="9">Membrane protein</fullName>
    </submittedName>
</protein>
<evidence type="ECO:0000256" key="6">
    <source>
        <dbReference type="SAM" id="MobiDB-lite"/>
    </source>
</evidence>
<evidence type="ECO:0000313" key="10">
    <source>
        <dbReference type="Proteomes" id="UP000647172"/>
    </source>
</evidence>
<feature type="domain" description="Membrane transport protein MMPL" evidence="8">
    <location>
        <begin position="406"/>
        <end position="720"/>
    </location>
</feature>
<organism evidence="9 10">
    <name type="scientific">Actinoplanes nipponensis</name>
    <dbReference type="NCBI Taxonomy" id="135950"/>
    <lineage>
        <taxon>Bacteria</taxon>
        <taxon>Bacillati</taxon>
        <taxon>Actinomycetota</taxon>
        <taxon>Actinomycetes</taxon>
        <taxon>Micromonosporales</taxon>
        <taxon>Micromonosporaceae</taxon>
        <taxon>Actinoplanes</taxon>
    </lineage>
</organism>
<feature type="transmembrane region" description="Helical" evidence="7">
    <location>
        <begin position="272"/>
        <end position="296"/>
    </location>
</feature>
<dbReference type="InterPro" id="IPR050545">
    <property type="entry name" value="Mycobact_MmpL"/>
</dbReference>
<dbReference type="Pfam" id="PF03176">
    <property type="entry name" value="MMPL"/>
    <property type="match status" value="2"/>
</dbReference>
<feature type="transmembrane region" description="Helical" evidence="7">
    <location>
        <begin position="21"/>
        <end position="41"/>
    </location>
</feature>
<feature type="transmembrane region" description="Helical" evidence="7">
    <location>
        <begin position="302"/>
        <end position="330"/>
    </location>
</feature>